<proteinExistence type="predicted"/>
<dbReference type="SUPFAM" id="SSF48498">
    <property type="entry name" value="Tetracyclin repressor-like, C-terminal domain"/>
    <property type="match status" value="1"/>
</dbReference>
<comment type="function">
    <text evidence="1">TetR is the repressor of the tetracycline resistance element; its N-terminal region forms a helix-turn-helix structure and binds DNA. Binding of tetracycline to TetR reduces the repressor affinity for the tetracycline resistance gene (tetA) promoter operator sites.</text>
</comment>
<dbReference type="InterPro" id="IPR050109">
    <property type="entry name" value="HTH-type_TetR-like_transc_reg"/>
</dbReference>
<dbReference type="Gene3D" id="1.10.357.10">
    <property type="entry name" value="Tetracycline Repressor, domain 2"/>
    <property type="match status" value="1"/>
</dbReference>
<protein>
    <recommendedName>
        <fullName evidence="7">HTH tetR-type domain-containing protein</fullName>
    </recommendedName>
</protein>
<dbReference type="InterPro" id="IPR009057">
    <property type="entry name" value="Homeodomain-like_sf"/>
</dbReference>
<evidence type="ECO:0000256" key="4">
    <source>
        <dbReference type="ARBA" id="ARBA00023125"/>
    </source>
</evidence>
<dbReference type="GO" id="GO:0003700">
    <property type="term" value="F:DNA-binding transcription factor activity"/>
    <property type="evidence" value="ECO:0007669"/>
    <property type="project" value="TreeGrafter"/>
</dbReference>
<gene>
    <name evidence="8" type="ORF">AN936_15195</name>
</gene>
<dbReference type="SUPFAM" id="SSF46689">
    <property type="entry name" value="Homeodomain-like"/>
    <property type="match status" value="1"/>
</dbReference>
<dbReference type="GO" id="GO:0046677">
    <property type="term" value="P:response to antibiotic"/>
    <property type="evidence" value="ECO:0007669"/>
    <property type="project" value="InterPro"/>
</dbReference>
<keyword evidence="4 6" id="KW-0238">DNA-binding</keyword>
<dbReference type="InterPro" id="IPR036271">
    <property type="entry name" value="Tet_transcr_reg_TetR-rel_C_sf"/>
</dbReference>
<dbReference type="Pfam" id="PF00440">
    <property type="entry name" value="TetR_N"/>
    <property type="match status" value="1"/>
</dbReference>
<evidence type="ECO:0000259" key="7">
    <source>
        <dbReference type="PROSITE" id="PS50977"/>
    </source>
</evidence>
<dbReference type="PANTHER" id="PTHR30055:SF151">
    <property type="entry name" value="TRANSCRIPTIONAL REGULATORY PROTEIN"/>
    <property type="match status" value="1"/>
</dbReference>
<dbReference type="AlphaFoldDB" id="A0A0N9V1X3"/>
<name>A0A0N9V1X3_SPHMC</name>
<evidence type="ECO:0000256" key="5">
    <source>
        <dbReference type="ARBA" id="ARBA00023163"/>
    </source>
</evidence>
<dbReference type="GO" id="GO:0045892">
    <property type="term" value="P:negative regulation of DNA-templated transcription"/>
    <property type="evidence" value="ECO:0007669"/>
    <property type="project" value="InterPro"/>
</dbReference>
<dbReference type="InterPro" id="IPR004111">
    <property type="entry name" value="Repressor_TetR_C"/>
</dbReference>
<dbReference type="KEGG" id="smag:AN936_15195"/>
<keyword evidence="2" id="KW-0678">Repressor</keyword>
<dbReference type="OrthoDB" id="4541465at2"/>
<evidence type="ECO:0000313" key="8">
    <source>
        <dbReference type="EMBL" id="ALH81649.1"/>
    </source>
</evidence>
<dbReference type="PATRIC" id="fig|33050.5.peg.3152"/>
<dbReference type="Proteomes" id="UP000058074">
    <property type="component" value="Chromosome"/>
</dbReference>
<evidence type="ECO:0000256" key="6">
    <source>
        <dbReference type="PROSITE-ProRule" id="PRU00335"/>
    </source>
</evidence>
<dbReference type="Pfam" id="PF02909">
    <property type="entry name" value="TetR_C_1"/>
    <property type="match status" value="1"/>
</dbReference>
<organism evidence="8 9">
    <name type="scientific">Sphingopyxis macrogoltabida</name>
    <name type="common">Sphingomonas macrogoltabidus</name>
    <dbReference type="NCBI Taxonomy" id="33050"/>
    <lineage>
        <taxon>Bacteria</taxon>
        <taxon>Pseudomonadati</taxon>
        <taxon>Pseudomonadota</taxon>
        <taxon>Alphaproteobacteria</taxon>
        <taxon>Sphingomonadales</taxon>
        <taxon>Sphingomonadaceae</taxon>
        <taxon>Sphingopyxis</taxon>
    </lineage>
</organism>
<keyword evidence="5" id="KW-0804">Transcription</keyword>
<reference evidence="8 9" key="1">
    <citation type="journal article" date="2015" name="Genome Announc.">
        <title>Complete Genome Sequence of Polypropylene Glycol- and Polyethylene Glycol-Degrading Sphingopyxis macrogoltabida Strain EY-1.</title>
        <authorList>
            <person name="Ohtsubo Y."/>
            <person name="Nagata Y."/>
            <person name="Numata M."/>
            <person name="Tsuchikane K."/>
            <person name="Hosoyama A."/>
            <person name="Yamazoe A."/>
            <person name="Tsuda M."/>
            <person name="Fujita N."/>
            <person name="Kawai F."/>
        </authorList>
    </citation>
    <scope>NUCLEOTIDE SEQUENCE [LARGE SCALE GENOMIC DNA]</scope>
    <source>
        <strain evidence="8 9">EY-1</strain>
    </source>
</reference>
<feature type="DNA-binding region" description="H-T-H motif" evidence="6">
    <location>
        <begin position="44"/>
        <end position="63"/>
    </location>
</feature>
<dbReference type="InterPro" id="IPR001647">
    <property type="entry name" value="HTH_TetR"/>
</dbReference>
<evidence type="ECO:0000256" key="2">
    <source>
        <dbReference type="ARBA" id="ARBA00022491"/>
    </source>
</evidence>
<dbReference type="InterPro" id="IPR003012">
    <property type="entry name" value="Tet_transcr_reg_TetR"/>
</dbReference>
<evidence type="ECO:0000256" key="1">
    <source>
        <dbReference type="ARBA" id="ARBA00002856"/>
    </source>
</evidence>
<sequence length="220" mass="24329">MGLPASQARKKKGPGRPLTPLITRDTAIAVSIDLLDRKGLDALTVQAVARELNVQAPSLYYHFKNRDELLHMIARTLLVEVGQGEKPGSSWEERVIDLAVATRRVMLNHAHAGPLMLRFFPRELMLGAYERGLSDCPYPPEHHLAVLEALEKLTYGKSLFDAAAKAHDHAAMPPVDATRYPLLAAAIAKSPVSDEALFVETLQVLLDGFRFRYGQRGETI</sequence>
<accession>A0A0N9V1X3</accession>
<keyword evidence="3" id="KW-0805">Transcription regulation</keyword>
<evidence type="ECO:0000256" key="3">
    <source>
        <dbReference type="ARBA" id="ARBA00023015"/>
    </source>
</evidence>
<dbReference type="PANTHER" id="PTHR30055">
    <property type="entry name" value="HTH-TYPE TRANSCRIPTIONAL REGULATOR RUTR"/>
    <property type="match status" value="1"/>
</dbReference>
<dbReference type="EMBL" id="CP012700">
    <property type="protein sequence ID" value="ALH81649.1"/>
    <property type="molecule type" value="Genomic_DNA"/>
</dbReference>
<dbReference type="PRINTS" id="PR00455">
    <property type="entry name" value="HTHTETR"/>
</dbReference>
<dbReference type="PROSITE" id="PS50977">
    <property type="entry name" value="HTH_TETR_2"/>
    <property type="match status" value="1"/>
</dbReference>
<feature type="domain" description="HTH tetR-type" evidence="7">
    <location>
        <begin position="21"/>
        <end position="81"/>
    </location>
</feature>
<dbReference type="PRINTS" id="PR00400">
    <property type="entry name" value="TETREPRESSOR"/>
</dbReference>
<evidence type="ECO:0000313" key="9">
    <source>
        <dbReference type="Proteomes" id="UP000058074"/>
    </source>
</evidence>
<dbReference type="GO" id="GO:0000976">
    <property type="term" value="F:transcription cis-regulatory region binding"/>
    <property type="evidence" value="ECO:0007669"/>
    <property type="project" value="TreeGrafter"/>
</dbReference>